<keyword evidence="2" id="KW-1185">Reference proteome</keyword>
<evidence type="ECO:0000313" key="2">
    <source>
        <dbReference type="Proteomes" id="UP000831701"/>
    </source>
</evidence>
<dbReference type="Proteomes" id="UP000831701">
    <property type="component" value="Chromosome 16"/>
</dbReference>
<reference evidence="1" key="1">
    <citation type="submission" date="2022-04" db="EMBL/GenBank/DDBJ databases">
        <title>Jade perch genome.</title>
        <authorList>
            <person name="Chao B."/>
        </authorList>
    </citation>
    <scope>NUCLEOTIDE SEQUENCE</scope>
    <source>
        <strain evidence="1">CB-2022</strain>
    </source>
</reference>
<protein>
    <submittedName>
        <fullName evidence="1">Uncharacterized protein</fullName>
    </submittedName>
</protein>
<evidence type="ECO:0000313" key="1">
    <source>
        <dbReference type="EMBL" id="KAI3360913.1"/>
    </source>
</evidence>
<comment type="caution">
    <text evidence="1">The sequence shown here is derived from an EMBL/GenBank/DDBJ whole genome shotgun (WGS) entry which is preliminary data.</text>
</comment>
<dbReference type="EMBL" id="CM041546">
    <property type="protein sequence ID" value="KAI3360913.1"/>
    <property type="molecule type" value="Genomic_DNA"/>
</dbReference>
<proteinExistence type="predicted"/>
<accession>A0ACB8W0A9</accession>
<name>A0ACB8W0A9_9TELE</name>
<gene>
    <name evidence="1" type="ORF">L3Q82_013126</name>
</gene>
<sequence length="330" mass="36140">MVLDPEKGGMPSPDGRVRLTGGLVQRPQCYAIGVPDRRGEEGAESKAKLSIYRSIYVPTLTMRWGEAQSLGRSRIEPLLPRIERSQLRWLGHYFGCPLDASLGRCSRRVPLGKGPWKTQDTLERLCLSAGLGMPWESPWKSWRKCWGEGSLGISAQTAASATRSRIKRMKMDGWMDGWTYIASLHDTAALYCTAKNEIGQGKSKSVQLNVLYAPEINVMSSCSSEAHMVKCVCIVDSKPPSMVHFVLPEHRVLHNATKTEKHGTITIANLLAELGSSEFVLCLASNTQGNANLTLYVSVDSKMHSLYIIITAGAGGILIILLISVGAVKK</sequence>
<organism evidence="1 2">
    <name type="scientific">Scortum barcoo</name>
    <name type="common">barcoo grunter</name>
    <dbReference type="NCBI Taxonomy" id="214431"/>
    <lineage>
        <taxon>Eukaryota</taxon>
        <taxon>Metazoa</taxon>
        <taxon>Chordata</taxon>
        <taxon>Craniata</taxon>
        <taxon>Vertebrata</taxon>
        <taxon>Euteleostomi</taxon>
        <taxon>Actinopterygii</taxon>
        <taxon>Neopterygii</taxon>
        <taxon>Teleostei</taxon>
        <taxon>Neoteleostei</taxon>
        <taxon>Acanthomorphata</taxon>
        <taxon>Eupercaria</taxon>
        <taxon>Centrarchiformes</taxon>
        <taxon>Terapontoidei</taxon>
        <taxon>Terapontidae</taxon>
        <taxon>Scortum</taxon>
    </lineage>
</organism>